<dbReference type="SUPFAM" id="SSF53335">
    <property type="entry name" value="S-adenosyl-L-methionine-dependent methyltransferases"/>
    <property type="match status" value="1"/>
</dbReference>
<dbReference type="GO" id="GO:0008168">
    <property type="term" value="F:methyltransferase activity"/>
    <property type="evidence" value="ECO:0007669"/>
    <property type="project" value="UniProtKB-KW"/>
</dbReference>
<organism evidence="1">
    <name type="scientific">Desulfobacca acetoxidans</name>
    <dbReference type="NCBI Taxonomy" id="60893"/>
    <lineage>
        <taxon>Bacteria</taxon>
        <taxon>Pseudomonadati</taxon>
        <taxon>Thermodesulfobacteriota</taxon>
        <taxon>Desulfobaccia</taxon>
        <taxon>Desulfobaccales</taxon>
        <taxon>Desulfobaccaceae</taxon>
        <taxon>Desulfobacca</taxon>
    </lineage>
</organism>
<proteinExistence type="predicted"/>
<keyword evidence="1" id="KW-0808">Transferase</keyword>
<dbReference type="Pfam" id="PF13578">
    <property type="entry name" value="Methyltransf_24"/>
    <property type="match status" value="1"/>
</dbReference>
<comment type="caution">
    <text evidence="1">The sequence shown here is derived from an EMBL/GenBank/DDBJ whole genome shotgun (WGS) entry which is preliminary data.</text>
</comment>
<gene>
    <name evidence="1" type="ORF">ENT08_04280</name>
</gene>
<accession>A0A7V4G7S8</accession>
<keyword evidence="1" id="KW-0489">Methyltransferase</keyword>
<dbReference type="Gene3D" id="3.40.50.150">
    <property type="entry name" value="Vaccinia Virus protein VP39"/>
    <property type="match status" value="1"/>
</dbReference>
<dbReference type="EMBL" id="DSXI01000245">
    <property type="protein sequence ID" value="HGS04943.1"/>
    <property type="molecule type" value="Genomic_DNA"/>
</dbReference>
<protein>
    <submittedName>
        <fullName evidence="1">Class I SAM-dependent methyltransferase</fullName>
    </submittedName>
</protein>
<name>A0A7V4G7S8_9BACT</name>
<dbReference type="GO" id="GO:0032259">
    <property type="term" value="P:methylation"/>
    <property type="evidence" value="ECO:0007669"/>
    <property type="project" value="UniProtKB-KW"/>
</dbReference>
<reference evidence="1" key="1">
    <citation type="journal article" date="2020" name="mSystems">
        <title>Genome- and Community-Level Interaction Insights into Carbon Utilization and Element Cycling Functions of Hydrothermarchaeota in Hydrothermal Sediment.</title>
        <authorList>
            <person name="Zhou Z."/>
            <person name="Liu Y."/>
            <person name="Xu W."/>
            <person name="Pan J."/>
            <person name="Luo Z.H."/>
            <person name="Li M."/>
        </authorList>
    </citation>
    <scope>NUCLEOTIDE SEQUENCE [LARGE SCALE GENOMIC DNA]</scope>
    <source>
        <strain evidence="1">SpSt-548</strain>
    </source>
</reference>
<dbReference type="AlphaFoldDB" id="A0A7V4G7S8"/>
<evidence type="ECO:0000313" key="1">
    <source>
        <dbReference type="EMBL" id="HGS04943.1"/>
    </source>
</evidence>
<sequence length="248" mass="28877">MDQEAWKTWVRRKIRNLYNTFVNLKPRPRPVLTGLPELNALREQSVKRGVLNEHLETLFLESLTLKPRLIVELGVGRGGSTQVFAAVSRLCGARLVSVDINDCSGALDWPEWHFVQADDLEFARRFEAWCGERSLTPVIDVLFIDTSHLFEHTLKEIEAYFPFLGEHAKVFFHDTNINHFFFRKDGSLDLAWDNQRGVIQALEVYFHKKFNEKKEFVEFLPPWLIRHHPHCCGLTVLEKLGHIFPTQV</sequence>
<dbReference type="InterPro" id="IPR029063">
    <property type="entry name" value="SAM-dependent_MTases_sf"/>
</dbReference>